<gene>
    <name evidence="1" type="ORF">A2Z00_03485</name>
</gene>
<dbReference type="Gene3D" id="3.40.47.10">
    <property type="match status" value="1"/>
</dbReference>
<evidence type="ECO:0000313" key="1">
    <source>
        <dbReference type="EMBL" id="OGG11483.1"/>
    </source>
</evidence>
<accession>A0A1F5ZGP4</accession>
<sequence>MAAFIDALTDPELYGQDGVILSLEPLGALIQPLHFREQLAVAAIYGDANIAMYVNPKYYRPLAWRIRFIDDGGATKLATRYSHVGTVDQEMVERLHIEFGEGGREIASVSPEAITSAIRRPEGDTNATMDPNATVQFLSDKTPDVHLDILEDLLAINPAASLAHIIIHDPSKLVNTLMNKAIAAKAGLRRKLPQAFLAGLPRPKFMLDTMRMANGSSATTPSKMQHMAVNNLIHPHGIGELVAPGIGAVIAAITYMYQ</sequence>
<name>A0A1F5ZGP4_9BACT</name>
<dbReference type="AlphaFoldDB" id="A0A1F5ZGP4"/>
<reference evidence="1 2" key="1">
    <citation type="journal article" date="2016" name="Nat. Commun.">
        <title>Thousands of microbial genomes shed light on interconnected biogeochemical processes in an aquifer system.</title>
        <authorList>
            <person name="Anantharaman K."/>
            <person name="Brown C.T."/>
            <person name="Hug L.A."/>
            <person name="Sharon I."/>
            <person name="Castelle C.J."/>
            <person name="Probst A.J."/>
            <person name="Thomas B.C."/>
            <person name="Singh A."/>
            <person name="Wilkins M.J."/>
            <person name="Karaoz U."/>
            <person name="Brodie E.L."/>
            <person name="Williams K.H."/>
            <person name="Hubbard S.S."/>
            <person name="Banfield J.F."/>
        </authorList>
    </citation>
    <scope>NUCLEOTIDE SEQUENCE [LARGE SCALE GENOMIC DNA]</scope>
</reference>
<comment type="caution">
    <text evidence="1">The sequence shown here is derived from an EMBL/GenBank/DDBJ whole genome shotgun (WGS) entry which is preliminary data.</text>
</comment>
<proteinExistence type="predicted"/>
<dbReference type="GO" id="GO:0016746">
    <property type="term" value="F:acyltransferase activity"/>
    <property type="evidence" value="ECO:0007669"/>
    <property type="project" value="InterPro"/>
</dbReference>
<dbReference type="InterPro" id="IPR016039">
    <property type="entry name" value="Thiolase-like"/>
</dbReference>
<dbReference type="Proteomes" id="UP000177268">
    <property type="component" value="Unassembled WGS sequence"/>
</dbReference>
<protein>
    <submittedName>
        <fullName evidence="1">Uncharacterized protein</fullName>
    </submittedName>
</protein>
<dbReference type="EMBL" id="MFIZ01000026">
    <property type="protein sequence ID" value="OGG11483.1"/>
    <property type="molecule type" value="Genomic_DNA"/>
</dbReference>
<evidence type="ECO:0000313" key="2">
    <source>
        <dbReference type="Proteomes" id="UP000177268"/>
    </source>
</evidence>
<organism evidence="1 2">
    <name type="scientific">Candidatus Gottesmanbacteria bacterium RBG_13_45_10</name>
    <dbReference type="NCBI Taxonomy" id="1798370"/>
    <lineage>
        <taxon>Bacteria</taxon>
        <taxon>Candidatus Gottesmaniibacteriota</taxon>
    </lineage>
</organism>